<accession>A0A0J6IAS4</accession>
<name>A0A0J6IAS4_COCPO</name>
<organism evidence="1 2">
    <name type="scientific">Coccidioides posadasii RMSCC 3488</name>
    <dbReference type="NCBI Taxonomy" id="454284"/>
    <lineage>
        <taxon>Eukaryota</taxon>
        <taxon>Fungi</taxon>
        <taxon>Dikarya</taxon>
        <taxon>Ascomycota</taxon>
        <taxon>Pezizomycotina</taxon>
        <taxon>Eurotiomycetes</taxon>
        <taxon>Eurotiomycetidae</taxon>
        <taxon>Onygenales</taxon>
        <taxon>Onygenaceae</taxon>
        <taxon>Coccidioides</taxon>
    </lineage>
</organism>
<reference evidence="1 2" key="1">
    <citation type="submission" date="2007-06" db="EMBL/GenBank/DDBJ databases">
        <title>The Genome Sequence of Coccidioides posadasii RMSCC_3488.</title>
        <authorList>
            <consortium name="Coccidioides Genome Resources Consortium"/>
            <consortium name="The Broad Institute Genome Sequencing Platform"/>
            <person name="Henn M.R."/>
            <person name="Sykes S."/>
            <person name="Young S."/>
            <person name="Jaffe D."/>
            <person name="Berlin A."/>
            <person name="Alvarez P."/>
            <person name="Butler J."/>
            <person name="Gnerre S."/>
            <person name="Grabherr M."/>
            <person name="Mauceli E."/>
            <person name="Brockman W."/>
            <person name="Kodira C."/>
            <person name="Alvarado L."/>
            <person name="Zeng Q."/>
            <person name="Crawford M."/>
            <person name="Antoine C."/>
            <person name="Devon K."/>
            <person name="Galgiani J."/>
            <person name="Orsborn K."/>
            <person name="Lewis M.L."/>
            <person name="Nusbaum C."/>
            <person name="Galagan J."/>
            <person name="Birren B."/>
        </authorList>
    </citation>
    <scope>NUCLEOTIDE SEQUENCE [LARGE SCALE GENOMIC DNA]</scope>
    <source>
        <strain evidence="1 2">RMSCC 3488</strain>
    </source>
</reference>
<dbReference type="Proteomes" id="UP000054567">
    <property type="component" value="Unassembled WGS sequence"/>
</dbReference>
<gene>
    <name evidence="1" type="ORF">CPAG_05056</name>
</gene>
<protein>
    <submittedName>
        <fullName evidence="1">Uncharacterized protein</fullName>
    </submittedName>
</protein>
<dbReference type="VEuPathDB" id="FungiDB:CPAG_05056"/>
<reference evidence="2" key="2">
    <citation type="journal article" date="2009" name="Genome Res.">
        <title>Comparative genomic analyses of the human fungal pathogens Coccidioides and their relatives.</title>
        <authorList>
            <person name="Sharpton T.J."/>
            <person name="Stajich J.E."/>
            <person name="Rounsley S.D."/>
            <person name="Gardner M.J."/>
            <person name="Wortman J.R."/>
            <person name="Jordar V.S."/>
            <person name="Maiti R."/>
            <person name="Kodira C.D."/>
            <person name="Neafsey D.E."/>
            <person name="Zeng Q."/>
            <person name="Hung C.-Y."/>
            <person name="McMahan C."/>
            <person name="Muszewska A."/>
            <person name="Grynberg M."/>
            <person name="Mandel M.A."/>
            <person name="Kellner E.M."/>
            <person name="Barker B.M."/>
            <person name="Galgiani J.N."/>
            <person name="Orbach M.J."/>
            <person name="Kirkland T.N."/>
            <person name="Cole G.T."/>
            <person name="Henn M.R."/>
            <person name="Birren B.W."/>
            <person name="Taylor J.W."/>
        </authorList>
    </citation>
    <scope>NUCLEOTIDE SEQUENCE [LARGE SCALE GENOMIC DNA]</scope>
    <source>
        <strain evidence="2">RMSCC 3488</strain>
    </source>
</reference>
<evidence type="ECO:0000313" key="2">
    <source>
        <dbReference type="Proteomes" id="UP000054567"/>
    </source>
</evidence>
<dbReference type="AlphaFoldDB" id="A0A0J6IAS4"/>
<evidence type="ECO:0000313" key="1">
    <source>
        <dbReference type="EMBL" id="KMM68732.1"/>
    </source>
</evidence>
<proteinExistence type="predicted"/>
<sequence length="112" mass="12714">MFSFLWHYCSAAWAGFQQFTYLLVSKYEIPDDIEATSSAGLTSTTYNMEEAPRALTLSNAKAARWNRDILGFKAALEKNPAVDLISMLSDSYHHEHQNAQYSQLSYAVRINL</sequence>
<reference evidence="2" key="3">
    <citation type="journal article" date="2010" name="Genome Res.">
        <title>Population genomic sequencing of Coccidioides fungi reveals recent hybridization and transposon control.</title>
        <authorList>
            <person name="Neafsey D.E."/>
            <person name="Barker B.M."/>
            <person name="Sharpton T.J."/>
            <person name="Stajich J.E."/>
            <person name="Park D.J."/>
            <person name="Whiston E."/>
            <person name="Hung C.-Y."/>
            <person name="McMahan C."/>
            <person name="White J."/>
            <person name="Sykes S."/>
            <person name="Heiman D."/>
            <person name="Young S."/>
            <person name="Zeng Q."/>
            <person name="Abouelleil A."/>
            <person name="Aftuck L."/>
            <person name="Bessette D."/>
            <person name="Brown A."/>
            <person name="FitzGerald M."/>
            <person name="Lui A."/>
            <person name="Macdonald J.P."/>
            <person name="Priest M."/>
            <person name="Orbach M.J."/>
            <person name="Galgiani J.N."/>
            <person name="Kirkland T.N."/>
            <person name="Cole G.T."/>
            <person name="Birren B.W."/>
            <person name="Henn M.R."/>
            <person name="Taylor J.W."/>
            <person name="Rounsley S.D."/>
        </authorList>
    </citation>
    <scope>NUCLEOTIDE SEQUENCE [LARGE SCALE GENOMIC DNA]</scope>
    <source>
        <strain evidence="2">RMSCC 3488</strain>
    </source>
</reference>
<dbReference type="EMBL" id="DS268111">
    <property type="protein sequence ID" value="KMM68732.1"/>
    <property type="molecule type" value="Genomic_DNA"/>
</dbReference>
<dbReference type="OrthoDB" id="2906425at2759"/>